<keyword evidence="7" id="KW-1185">Reference proteome</keyword>
<dbReference type="Pfam" id="PF00730">
    <property type="entry name" value="HhH-GPD"/>
    <property type="match status" value="1"/>
</dbReference>
<dbReference type="GO" id="GO:0051539">
    <property type="term" value="F:4 iron, 4 sulfur cluster binding"/>
    <property type="evidence" value="ECO:0007669"/>
    <property type="project" value="UniProtKB-KW"/>
</dbReference>
<dbReference type="eggNOG" id="COG2231">
    <property type="taxonomic scope" value="Bacteria"/>
</dbReference>
<accession>D4YU78</accession>
<dbReference type="RefSeq" id="WP_006352240.1">
    <property type="nucleotide sequence ID" value="NZ_ADNY01000042.1"/>
</dbReference>
<evidence type="ECO:0000256" key="1">
    <source>
        <dbReference type="ARBA" id="ARBA00022485"/>
    </source>
</evidence>
<evidence type="ECO:0000313" key="7">
    <source>
        <dbReference type="Proteomes" id="UP000004069"/>
    </source>
</evidence>
<evidence type="ECO:0000313" key="6">
    <source>
        <dbReference type="EMBL" id="EFG55224.1"/>
    </source>
</evidence>
<evidence type="ECO:0000256" key="3">
    <source>
        <dbReference type="ARBA" id="ARBA00023004"/>
    </source>
</evidence>
<dbReference type="PATRIC" id="fig|585524.9.peg.251"/>
<evidence type="ECO:0000256" key="4">
    <source>
        <dbReference type="ARBA" id="ARBA00023014"/>
    </source>
</evidence>
<dbReference type="CDD" id="cd00056">
    <property type="entry name" value="ENDO3c"/>
    <property type="match status" value="1"/>
</dbReference>
<dbReference type="PANTHER" id="PTHR10359">
    <property type="entry name" value="A/G-SPECIFIC ADENINE GLYCOSYLASE/ENDONUCLEASE III"/>
    <property type="match status" value="1"/>
</dbReference>
<gene>
    <name evidence="6" type="ORF">HMPREF0493_1089</name>
</gene>
<dbReference type="SMART" id="SM00478">
    <property type="entry name" value="ENDO3c"/>
    <property type="match status" value="1"/>
</dbReference>
<evidence type="ECO:0000259" key="5">
    <source>
        <dbReference type="SMART" id="SM00478"/>
    </source>
</evidence>
<keyword evidence="4" id="KW-0411">Iron-sulfur</keyword>
<organism evidence="6 7">
    <name type="scientific">Lactobacillus amylolyticus DSM 11664</name>
    <dbReference type="NCBI Taxonomy" id="585524"/>
    <lineage>
        <taxon>Bacteria</taxon>
        <taxon>Bacillati</taxon>
        <taxon>Bacillota</taxon>
        <taxon>Bacilli</taxon>
        <taxon>Lactobacillales</taxon>
        <taxon>Lactobacillaceae</taxon>
        <taxon>Lactobacillus</taxon>
    </lineage>
</organism>
<comment type="caution">
    <text evidence="6">The sequence shown here is derived from an EMBL/GenBank/DDBJ whole genome shotgun (WGS) entry which is preliminary data.</text>
</comment>
<dbReference type="GO" id="GO:0003824">
    <property type="term" value="F:catalytic activity"/>
    <property type="evidence" value="ECO:0007669"/>
    <property type="project" value="InterPro"/>
</dbReference>
<keyword evidence="3" id="KW-0408">Iron</keyword>
<dbReference type="GO" id="GO:0006284">
    <property type="term" value="P:base-excision repair"/>
    <property type="evidence" value="ECO:0007669"/>
    <property type="project" value="InterPro"/>
</dbReference>
<dbReference type="Proteomes" id="UP000004069">
    <property type="component" value="Unassembled WGS sequence"/>
</dbReference>
<dbReference type="InterPro" id="IPR011257">
    <property type="entry name" value="DNA_glycosylase"/>
</dbReference>
<evidence type="ECO:0000256" key="2">
    <source>
        <dbReference type="ARBA" id="ARBA00022723"/>
    </source>
</evidence>
<keyword evidence="1" id="KW-0004">4Fe-4S</keyword>
<sequence length="228" mass="26865">MAIKITLNQLYDIMYDNMDPTGWWPGRSDWEVIWSTVLIQNTNWKNVAKALKDLYKVSGFLPQKILALTDEELTNAIKKAGFYTRKVKTIQNLAKYFQEYSFDLELMQEMPKEKLRKELLAIKGIGSETADVILMYGLRKGEFVVDNYSYRLFECLGWKMPKYEKAKKIIEGDLQDFTLRNYQNFHAMIDTFNQEYKLPQDFGKSFLANYQLITPEEKTSEELQKINL</sequence>
<dbReference type="PANTHER" id="PTHR10359:SF19">
    <property type="entry name" value="DNA REPAIR GLYCOSYLASE MJ1434-RELATED"/>
    <property type="match status" value="1"/>
</dbReference>
<dbReference type="EMBL" id="ADNY01000042">
    <property type="protein sequence ID" value="EFG55224.1"/>
    <property type="molecule type" value="Genomic_DNA"/>
</dbReference>
<feature type="domain" description="HhH-GPD" evidence="5">
    <location>
        <begin position="38"/>
        <end position="195"/>
    </location>
</feature>
<protein>
    <submittedName>
        <fullName evidence="6">Base excision DNA repair protein, HhH-GPD family</fullName>
    </submittedName>
</protein>
<dbReference type="Gene3D" id="1.10.340.30">
    <property type="entry name" value="Hypothetical protein, domain 2"/>
    <property type="match status" value="1"/>
</dbReference>
<name>D4YU78_9LACO</name>
<dbReference type="GO" id="GO:0046872">
    <property type="term" value="F:metal ion binding"/>
    <property type="evidence" value="ECO:0007669"/>
    <property type="project" value="UniProtKB-KW"/>
</dbReference>
<dbReference type="SUPFAM" id="SSF48150">
    <property type="entry name" value="DNA-glycosylase"/>
    <property type="match status" value="1"/>
</dbReference>
<dbReference type="AlphaFoldDB" id="D4YU78"/>
<dbReference type="InterPro" id="IPR003265">
    <property type="entry name" value="HhH-GPD_domain"/>
</dbReference>
<keyword evidence="2" id="KW-0479">Metal-binding</keyword>
<proteinExistence type="predicted"/>
<reference evidence="6 7" key="1">
    <citation type="submission" date="2010-04" db="EMBL/GenBank/DDBJ databases">
        <authorList>
            <person name="Muzny D."/>
            <person name="Qin X."/>
            <person name="Deng J."/>
            <person name="Jiang H."/>
            <person name="Liu Y."/>
            <person name="Qu J."/>
            <person name="Song X.-Z."/>
            <person name="Zhang L."/>
            <person name="Thornton R."/>
            <person name="Coyle M."/>
            <person name="Francisco L."/>
            <person name="Jackson L."/>
            <person name="Javaid M."/>
            <person name="Korchina V."/>
            <person name="Kovar C."/>
            <person name="Mata R."/>
            <person name="Mathew T."/>
            <person name="Ngo R."/>
            <person name="Nguyen L."/>
            <person name="Nguyen N."/>
            <person name="Okwuonu G."/>
            <person name="Ongeri F."/>
            <person name="Pham C."/>
            <person name="Simmons D."/>
            <person name="Wilczek-Boney K."/>
            <person name="Hale W."/>
            <person name="Jakkamsetti A."/>
            <person name="Pham P."/>
            <person name="Ruth R."/>
            <person name="San Lucas F."/>
            <person name="Warren J."/>
            <person name="Zhang J."/>
            <person name="Zhao Z."/>
            <person name="Zhou C."/>
            <person name="Zhu D."/>
            <person name="Lee S."/>
            <person name="Bess C."/>
            <person name="Blankenburg K."/>
            <person name="Forbes L."/>
            <person name="Fu Q."/>
            <person name="Gubbala S."/>
            <person name="Hirani K."/>
            <person name="Jayaseelan J.C."/>
            <person name="Lara F."/>
            <person name="Munidasa M."/>
            <person name="Palculict T."/>
            <person name="Patil S."/>
            <person name="Pu L.-L."/>
            <person name="Saada N."/>
            <person name="Tang L."/>
            <person name="Weissenberger G."/>
            <person name="Zhu Y."/>
            <person name="Hemphill L."/>
            <person name="Shang Y."/>
            <person name="Youmans B."/>
            <person name="Ayvaz T."/>
            <person name="Ross M."/>
            <person name="Santibanez J."/>
            <person name="Aqrawi P."/>
            <person name="Gross S."/>
            <person name="Joshi V."/>
            <person name="Fowler G."/>
            <person name="Nazareth L."/>
            <person name="Reid J."/>
            <person name="Worley K."/>
            <person name="Petrosino J."/>
            <person name="Highlander S."/>
            <person name="Gibbs R."/>
        </authorList>
    </citation>
    <scope>NUCLEOTIDE SEQUENCE [LARGE SCALE GENOMIC DNA]</scope>
    <source>
        <strain evidence="6 7">DSM 11664</strain>
    </source>
</reference>
<dbReference type="PIRSF" id="PIRSF001435">
    <property type="entry name" value="Nth"/>
    <property type="match status" value="1"/>
</dbReference>
<dbReference type="OrthoDB" id="9802365at2"/>